<dbReference type="AlphaFoldDB" id="A0A7D9KBS7"/>
<dbReference type="GO" id="GO:0016567">
    <property type="term" value="P:protein ubiquitination"/>
    <property type="evidence" value="ECO:0007669"/>
    <property type="project" value="TreeGrafter"/>
</dbReference>
<dbReference type="GO" id="GO:0061630">
    <property type="term" value="F:ubiquitin protein ligase activity"/>
    <property type="evidence" value="ECO:0007669"/>
    <property type="project" value="UniProtKB-EC"/>
</dbReference>
<dbReference type="GO" id="GO:0048814">
    <property type="term" value="P:regulation of dendrite morphogenesis"/>
    <property type="evidence" value="ECO:0007669"/>
    <property type="project" value="TreeGrafter"/>
</dbReference>
<dbReference type="GO" id="GO:0016874">
    <property type="term" value="F:ligase activity"/>
    <property type="evidence" value="ECO:0007669"/>
    <property type="project" value="UniProtKB-KW"/>
</dbReference>
<feature type="non-terminal residue" evidence="8">
    <location>
        <position position="1"/>
    </location>
</feature>
<reference evidence="8" key="1">
    <citation type="submission" date="2020-04" db="EMBL/GenBank/DDBJ databases">
        <authorList>
            <person name="Alioto T."/>
            <person name="Alioto T."/>
            <person name="Gomez Garrido J."/>
        </authorList>
    </citation>
    <scope>NUCLEOTIDE SEQUENCE</scope>
    <source>
        <strain evidence="8">A484AB</strain>
    </source>
</reference>
<evidence type="ECO:0000256" key="2">
    <source>
        <dbReference type="ARBA" id="ARBA00004906"/>
    </source>
</evidence>
<evidence type="ECO:0000256" key="5">
    <source>
        <dbReference type="ARBA" id="ARBA00022786"/>
    </source>
</evidence>
<dbReference type="PANTHER" id="PTHR11254">
    <property type="entry name" value="HECT DOMAIN UBIQUITIN-PROTEIN LIGASE"/>
    <property type="match status" value="1"/>
</dbReference>
<dbReference type="PANTHER" id="PTHR11254:SF440">
    <property type="entry name" value="E3 UBIQUITIN-PROTEIN LIGASE NEDD-4"/>
    <property type="match status" value="1"/>
</dbReference>
<proteinExistence type="predicted"/>
<evidence type="ECO:0000256" key="1">
    <source>
        <dbReference type="ARBA" id="ARBA00000885"/>
    </source>
</evidence>
<dbReference type="GO" id="GO:0005737">
    <property type="term" value="C:cytoplasm"/>
    <property type="evidence" value="ECO:0007669"/>
    <property type="project" value="TreeGrafter"/>
</dbReference>
<dbReference type="EC" id="2.3.2.26" evidence="3"/>
<comment type="caution">
    <text evidence="8">The sequence shown here is derived from an EMBL/GenBank/DDBJ whole genome shotgun (WGS) entry which is preliminary data.</text>
</comment>
<evidence type="ECO:0000256" key="4">
    <source>
        <dbReference type="ARBA" id="ARBA00022679"/>
    </source>
</evidence>
<evidence type="ECO:0000313" key="9">
    <source>
        <dbReference type="Proteomes" id="UP001152795"/>
    </source>
</evidence>
<dbReference type="PROSITE" id="PS50237">
    <property type="entry name" value="HECT"/>
    <property type="match status" value="1"/>
</dbReference>
<feature type="non-terminal residue" evidence="8">
    <location>
        <position position="117"/>
    </location>
</feature>
<keyword evidence="8" id="KW-0436">Ligase</keyword>
<keyword evidence="9" id="KW-1185">Reference proteome</keyword>
<dbReference type="InterPro" id="IPR035983">
    <property type="entry name" value="Hect_E3_ubiquitin_ligase"/>
</dbReference>
<protein>
    <recommendedName>
        <fullName evidence="3">HECT-type E3 ubiquitin transferase</fullName>
        <ecNumber evidence="3">2.3.2.26</ecNumber>
    </recommendedName>
</protein>
<sequence length="117" mass="13600">KNVPNKYDINVRRETVLEDSFRAITNAPSADYLKTRPWVIFDGEVGLDYGGVQREWFYLLSKEVFNPYYGLFEYSANDTYTLQINPNSGLCNEEHLKYFKFIGRIAGMAVYHGKLLD</sequence>
<dbReference type="InterPro" id="IPR000569">
    <property type="entry name" value="HECT_dom"/>
</dbReference>
<accession>A0A7D9KBS7</accession>
<keyword evidence="4" id="KW-0808">Transferase</keyword>
<organism evidence="8 9">
    <name type="scientific">Paramuricea clavata</name>
    <name type="common">Red gorgonian</name>
    <name type="synonym">Violescent sea-whip</name>
    <dbReference type="NCBI Taxonomy" id="317549"/>
    <lineage>
        <taxon>Eukaryota</taxon>
        <taxon>Metazoa</taxon>
        <taxon>Cnidaria</taxon>
        <taxon>Anthozoa</taxon>
        <taxon>Octocorallia</taxon>
        <taxon>Malacalcyonacea</taxon>
        <taxon>Plexauridae</taxon>
        <taxon>Paramuricea</taxon>
    </lineage>
</organism>
<gene>
    <name evidence="8" type="ORF">PACLA_8A089584</name>
</gene>
<name>A0A7D9KBS7_PARCT</name>
<evidence type="ECO:0000259" key="7">
    <source>
        <dbReference type="PROSITE" id="PS50237"/>
    </source>
</evidence>
<comment type="caution">
    <text evidence="6">Lacks conserved residue(s) required for the propagation of feature annotation.</text>
</comment>
<dbReference type="OrthoDB" id="423283at2759"/>
<feature type="domain" description="HECT" evidence="7">
    <location>
        <begin position="29"/>
        <end position="117"/>
    </location>
</feature>
<dbReference type="GO" id="GO:0006511">
    <property type="term" value="P:ubiquitin-dependent protein catabolic process"/>
    <property type="evidence" value="ECO:0007669"/>
    <property type="project" value="TreeGrafter"/>
</dbReference>
<keyword evidence="5 6" id="KW-0833">Ubl conjugation pathway</keyword>
<dbReference type="EMBL" id="CACRXK020033841">
    <property type="protein sequence ID" value="CAB4044032.1"/>
    <property type="molecule type" value="Genomic_DNA"/>
</dbReference>
<dbReference type="Proteomes" id="UP001152795">
    <property type="component" value="Unassembled WGS sequence"/>
</dbReference>
<evidence type="ECO:0000256" key="3">
    <source>
        <dbReference type="ARBA" id="ARBA00012485"/>
    </source>
</evidence>
<comment type="pathway">
    <text evidence="2">Protein modification; protein ubiquitination.</text>
</comment>
<dbReference type="Pfam" id="PF00632">
    <property type="entry name" value="HECT"/>
    <property type="match status" value="1"/>
</dbReference>
<evidence type="ECO:0000256" key="6">
    <source>
        <dbReference type="PROSITE-ProRule" id="PRU00104"/>
    </source>
</evidence>
<evidence type="ECO:0000313" key="8">
    <source>
        <dbReference type="EMBL" id="CAB4044032.1"/>
    </source>
</evidence>
<dbReference type="Gene3D" id="3.90.1750.10">
    <property type="entry name" value="Hect, E3 ligase catalytic domains"/>
    <property type="match status" value="1"/>
</dbReference>
<dbReference type="FunFam" id="3.90.1750.10:FF:000079">
    <property type="entry name" value="E3 ubiquitin-protein ligase"/>
    <property type="match status" value="1"/>
</dbReference>
<dbReference type="InterPro" id="IPR050409">
    <property type="entry name" value="E3_ubiq-protein_ligase"/>
</dbReference>
<comment type="catalytic activity">
    <reaction evidence="1">
        <text>S-ubiquitinyl-[E2 ubiquitin-conjugating enzyme]-L-cysteine + [acceptor protein]-L-lysine = [E2 ubiquitin-conjugating enzyme]-L-cysteine + N(6)-ubiquitinyl-[acceptor protein]-L-lysine.</text>
        <dbReference type="EC" id="2.3.2.26"/>
    </reaction>
</comment>
<dbReference type="SUPFAM" id="SSF56204">
    <property type="entry name" value="Hect, E3 ligase catalytic domain"/>
    <property type="match status" value="1"/>
</dbReference>